<reference evidence="4" key="1">
    <citation type="submission" date="2025-08" db="UniProtKB">
        <authorList>
            <consortium name="RefSeq"/>
        </authorList>
    </citation>
    <scope>IDENTIFICATION</scope>
</reference>
<name>A0ABM0K258_APLCA</name>
<gene>
    <name evidence="4" type="primary">LOC101856686</name>
</gene>
<feature type="region of interest" description="Disordered" evidence="2">
    <location>
        <begin position="1"/>
        <end position="87"/>
    </location>
</feature>
<feature type="compositionally biased region" description="Basic and acidic residues" evidence="2">
    <location>
        <begin position="125"/>
        <end position="142"/>
    </location>
</feature>
<accession>A0ABM0K258</accession>
<dbReference type="PANTHER" id="PTHR45153:SF1">
    <property type="entry name" value="TETRATRICOPEPTIDE REPEAT PROTEIN 16"/>
    <property type="match status" value="1"/>
</dbReference>
<dbReference type="InterPro" id="IPR011990">
    <property type="entry name" value="TPR-like_helical_dom_sf"/>
</dbReference>
<feature type="compositionally biased region" description="Polar residues" evidence="2">
    <location>
        <begin position="35"/>
        <end position="56"/>
    </location>
</feature>
<dbReference type="GeneID" id="101856686"/>
<dbReference type="SUPFAM" id="SSF48452">
    <property type="entry name" value="TPR-like"/>
    <property type="match status" value="2"/>
</dbReference>
<feature type="region of interest" description="Disordered" evidence="2">
    <location>
        <begin position="125"/>
        <end position="173"/>
    </location>
</feature>
<dbReference type="Gene3D" id="1.25.40.10">
    <property type="entry name" value="Tetratricopeptide repeat domain"/>
    <property type="match status" value="5"/>
</dbReference>
<dbReference type="PROSITE" id="PS50005">
    <property type="entry name" value="TPR"/>
    <property type="match status" value="3"/>
</dbReference>
<feature type="repeat" description="TPR" evidence="1">
    <location>
        <begin position="309"/>
        <end position="342"/>
    </location>
</feature>
<feature type="repeat" description="TPR" evidence="1">
    <location>
        <begin position="268"/>
        <end position="301"/>
    </location>
</feature>
<evidence type="ECO:0000313" key="4">
    <source>
        <dbReference type="RefSeq" id="XP_005106971.2"/>
    </source>
</evidence>
<evidence type="ECO:0000256" key="1">
    <source>
        <dbReference type="PROSITE-ProRule" id="PRU00339"/>
    </source>
</evidence>
<feature type="repeat" description="TPR" evidence="1">
    <location>
        <begin position="539"/>
        <end position="572"/>
    </location>
</feature>
<keyword evidence="1" id="KW-0802">TPR repeat</keyword>
<dbReference type="RefSeq" id="XP_005106971.2">
    <property type="nucleotide sequence ID" value="XM_005106914.3"/>
</dbReference>
<evidence type="ECO:0000256" key="2">
    <source>
        <dbReference type="SAM" id="MobiDB-lite"/>
    </source>
</evidence>
<sequence>MASHSNSPDSYNEKLDPNDISRDERDVESSEVPKVSSTTPFTSHHSGTFDTGTTEVSEPDSMFGDRESTEHDADDVDANPDYHRDPGEVNIHQFFPVLDHTFNVTQTPKSGRTDKDMLVAIVEEDSRSEQTGDGSFESRSEFRGTGQSFKEFERSPSDEMQVDGGAEESSGFSGQHDEMFCSVEEQSGMFSTAVDESSIEAAKQRSQGLFSSENWQGNQRQRHVGLVRIVTQRAYEHYQMAVTKKGEGDTLGVITSLNKAINLKTDDPVFYVDRAEAYIVLCDFQSAILNYKKACLLEPRNQAYYSRLAFVYYFHGQTLFDQRLYPEALESFSRASEMVPDNVGYHIRSITCLAALQRHGECLALVNKRLETDHDNPDLYIMRARLHEMFRNATLCYYDVKDALILDPDHSEGKVMMAAVVSRANNNKLQAMQLNIAGKNREALQKISTAIETNPSVADFHVLRGALHRKLNDFNAAIDDFLLALDKCDHNEEDPVYINAQRQLLLTYNDFAVECFGKGFYEEAIILLNKAIKGEKEEKSLYVNRGDCFFKQSELNFALQDYHQALELDGLDPGIKARISVIHNEFGVGLYQDKNYSEAEGKFTLAIQYNPQVGQYYISRSRARYMNEDMVGAREDLLVGLLLAPTNEDVMSILSRLFPGKSVADVISSPAAHAARVQLNNLVATNSPVRLNPIGPSSTLDTEYYSEAAAGNLEEAGVGASVGAGVGASVGWEQAASTSSFAMCMGEQEFYAEQVKEKRKVELQVKDALLNRKTLRYNGARIQPLPPPTSKPRYGTYRGQRQILTTMGEKKKNKSSTNWKTFSLGLGGLQNV</sequence>
<protein>
    <submittedName>
        <fullName evidence="4">Tetratricopeptide repeat protein 16</fullName>
    </submittedName>
</protein>
<dbReference type="SMART" id="SM00028">
    <property type="entry name" value="TPR"/>
    <property type="match status" value="8"/>
</dbReference>
<evidence type="ECO:0000313" key="3">
    <source>
        <dbReference type="Proteomes" id="UP000694888"/>
    </source>
</evidence>
<dbReference type="PANTHER" id="PTHR45153">
    <property type="entry name" value="TETRATRICOPEPTIDE REPEAT PROTEIN 16"/>
    <property type="match status" value="1"/>
</dbReference>
<proteinExistence type="predicted"/>
<feature type="compositionally biased region" description="Polar residues" evidence="2">
    <location>
        <begin position="1"/>
        <end position="10"/>
    </location>
</feature>
<dbReference type="Pfam" id="PF13432">
    <property type="entry name" value="TPR_16"/>
    <property type="match status" value="1"/>
</dbReference>
<organism evidence="3 4">
    <name type="scientific">Aplysia californica</name>
    <name type="common">California sea hare</name>
    <dbReference type="NCBI Taxonomy" id="6500"/>
    <lineage>
        <taxon>Eukaryota</taxon>
        <taxon>Metazoa</taxon>
        <taxon>Spiralia</taxon>
        <taxon>Lophotrochozoa</taxon>
        <taxon>Mollusca</taxon>
        <taxon>Gastropoda</taxon>
        <taxon>Heterobranchia</taxon>
        <taxon>Euthyneura</taxon>
        <taxon>Tectipleura</taxon>
        <taxon>Aplysiida</taxon>
        <taxon>Aplysioidea</taxon>
        <taxon>Aplysiidae</taxon>
        <taxon>Aplysia</taxon>
    </lineage>
</organism>
<dbReference type="Proteomes" id="UP000694888">
    <property type="component" value="Unplaced"/>
</dbReference>
<keyword evidence="3" id="KW-1185">Reference proteome</keyword>
<feature type="compositionally biased region" description="Basic and acidic residues" evidence="2">
    <location>
        <begin position="11"/>
        <end position="28"/>
    </location>
</feature>
<dbReference type="InterPro" id="IPR019734">
    <property type="entry name" value="TPR_rpt"/>
</dbReference>